<accession>A0A9C7GBS0</accession>
<evidence type="ECO:0000259" key="3">
    <source>
        <dbReference type="Pfam" id="PF20434"/>
    </source>
</evidence>
<dbReference type="InterPro" id="IPR049492">
    <property type="entry name" value="BD-FAE-like_dom"/>
</dbReference>
<sequence>MKHTIIYKTINQLKLKADFYGTDQDDAPVVVYIHGGGLIWGSRKDISEEMIQLYTQNGFAVFSIDYRLAPESKLADILEDVQDALFWLEVEGMKQFSIDSKRIAVIGGSAGGFLALCTGTFKNKPRAIVSFYGYGDLRAKWAMNPSTFYLQKELIPKDLALKLLSDKILSEGPVQDRYLFYLYARQQGVWVQEITGFNSSNDELLKLCPIYQVTEEYPSTLFLHGTNDTDVPYEQSIFMRAALIKNGVYGRLITIPNGEHVFEKDIHDPIVQDALNQVIEFLKTQLSNWIRLS</sequence>
<dbReference type="GO" id="GO:0008236">
    <property type="term" value="F:serine-type peptidase activity"/>
    <property type="evidence" value="ECO:0007669"/>
    <property type="project" value="InterPro"/>
</dbReference>
<keyword evidence="5" id="KW-1185">Reference proteome</keyword>
<organism evidence="4 5">
    <name type="scientific">Pseudoneobacillus rhizosphaerae</name>
    <dbReference type="NCBI Taxonomy" id="2880968"/>
    <lineage>
        <taxon>Bacteria</taxon>
        <taxon>Bacillati</taxon>
        <taxon>Bacillota</taxon>
        <taxon>Bacilli</taxon>
        <taxon>Bacillales</taxon>
        <taxon>Bacillaceae</taxon>
        <taxon>Pseudoneobacillus</taxon>
    </lineage>
</organism>
<name>A0A9C7GBS0_9BACI</name>
<proteinExistence type="predicted"/>
<dbReference type="Proteomes" id="UP000789845">
    <property type="component" value="Unassembled WGS sequence"/>
</dbReference>
<gene>
    <name evidence="4" type="primary">aes</name>
    <name evidence="4" type="ORF">NEOCIP111885_03342</name>
</gene>
<dbReference type="PANTHER" id="PTHR48081">
    <property type="entry name" value="AB HYDROLASE SUPERFAMILY PROTEIN C4A8.06C"/>
    <property type="match status" value="1"/>
</dbReference>
<dbReference type="EC" id="3.1.1.-" evidence="4"/>
<feature type="domain" description="BD-FAE-like" evidence="3">
    <location>
        <begin position="24"/>
        <end position="124"/>
    </location>
</feature>
<dbReference type="GO" id="GO:0006508">
    <property type="term" value="P:proteolysis"/>
    <property type="evidence" value="ECO:0007669"/>
    <property type="project" value="InterPro"/>
</dbReference>
<evidence type="ECO:0000256" key="1">
    <source>
        <dbReference type="ARBA" id="ARBA00022801"/>
    </source>
</evidence>
<dbReference type="InterPro" id="IPR001375">
    <property type="entry name" value="Peptidase_S9_cat"/>
</dbReference>
<reference evidence="4" key="1">
    <citation type="submission" date="2021-10" db="EMBL/GenBank/DDBJ databases">
        <authorList>
            <person name="Criscuolo A."/>
        </authorList>
    </citation>
    <scope>NUCLEOTIDE SEQUENCE</scope>
    <source>
        <strain evidence="4">CIP111885</strain>
    </source>
</reference>
<dbReference type="Gene3D" id="3.40.50.1820">
    <property type="entry name" value="alpha/beta hydrolase"/>
    <property type="match status" value="1"/>
</dbReference>
<evidence type="ECO:0000313" key="5">
    <source>
        <dbReference type="Proteomes" id="UP000789845"/>
    </source>
</evidence>
<evidence type="ECO:0000313" key="4">
    <source>
        <dbReference type="EMBL" id="CAG9609599.1"/>
    </source>
</evidence>
<dbReference type="EMBL" id="CAKJTG010000021">
    <property type="protein sequence ID" value="CAG9609599.1"/>
    <property type="molecule type" value="Genomic_DNA"/>
</dbReference>
<dbReference type="Pfam" id="PF00326">
    <property type="entry name" value="Peptidase_S9"/>
    <property type="match status" value="1"/>
</dbReference>
<dbReference type="InterPro" id="IPR050300">
    <property type="entry name" value="GDXG_lipolytic_enzyme"/>
</dbReference>
<evidence type="ECO:0000259" key="2">
    <source>
        <dbReference type="Pfam" id="PF00326"/>
    </source>
</evidence>
<dbReference type="Pfam" id="PF20434">
    <property type="entry name" value="BD-FAE"/>
    <property type="match status" value="1"/>
</dbReference>
<comment type="caution">
    <text evidence="4">The sequence shown here is derived from an EMBL/GenBank/DDBJ whole genome shotgun (WGS) entry which is preliminary data.</text>
</comment>
<keyword evidence="1 4" id="KW-0378">Hydrolase</keyword>
<dbReference type="AlphaFoldDB" id="A0A9C7GBS0"/>
<feature type="domain" description="Peptidase S9 prolyl oligopeptidase catalytic" evidence="2">
    <location>
        <begin position="170"/>
        <end position="286"/>
    </location>
</feature>
<dbReference type="InterPro" id="IPR029058">
    <property type="entry name" value="AB_hydrolase_fold"/>
</dbReference>
<dbReference type="SUPFAM" id="SSF53474">
    <property type="entry name" value="alpha/beta-Hydrolases"/>
    <property type="match status" value="1"/>
</dbReference>
<protein>
    <submittedName>
        <fullName evidence="4">Acetyl esterase</fullName>
        <ecNumber evidence="4">3.1.1.-</ecNumber>
    </submittedName>
</protein>